<evidence type="ECO:0000256" key="2">
    <source>
        <dbReference type="SAM" id="Phobius"/>
    </source>
</evidence>
<dbReference type="InterPro" id="IPR008979">
    <property type="entry name" value="Galactose-bd-like_sf"/>
</dbReference>
<name>A0ABT2JY00_9ACTN</name>
<feature type="compositionally biased region" description="Gly residues" evidence="1">
    <location>
        <begin position="103"/>
        <end position="117"/>
    </location>
</feature>
<sequence>MTAENNGTGTPEGDDPFAYLYRQEGGGSDGAAAQQPTHQPGVPRRSYNQVQAVGERQYGGAQQQYQGQPHQQQYQQQPGAQHPNAHYAAPETMPGGRAAMRQPGGGRGGAPGGGRGRGGGNRNGLLIGAVAVVAAVVMGIGAAMIFNDGGDAAEGAEAGESASAPPADDAGGDKGEKKGKKDTGEDKNADSKPGTPPKEDAATLRLEGDAHLEDTVPGAKGKGGNYVAGMNKPGSAARWDAQLDEGGTYNLYVRYSVPGEDMNLSLAVNGKPHATGLSMKNYAKAPKGDWEKGWTYTYSTVQIKKGSNTFAISCGQGDSCNVNLDQVWLKRAGG</sequence>
<dbReference type="SUPFAM" id="SSF81995">
    <property type="entry name" value="beta-sandwich domain of Sec23/24"/>
    <property type="match status" value="1"/>
</dbReference>
<proteinExistence type="predicted"/>
<gene>
    <name evidence="4" type="ORF">LHJ74_23165</name>
</gene>
<evidence type="ECO:0000313" key="5">
    <source>
        <dbReference type="Proteomes" id="UP001156389"/>
    </source>
</evidence>
<feature type="compositionally biased region" description="Low complexity" evidence="1">
    <location>
        <begin position="58"/>
        <end position="83"/>
    </location>
</feature>
<feature type="compositionally biased region" description="Basic and acidic residues" evidence="1">
    <location>
        <begin position="171"/>
        <end position="190"/>
    </location>
</feature>
<dbReference type="InterPro" id="IPR005084">
    <property type="entry name" value="CBM6"/>
</dbReference>
<organism evidence="4 5">
    <name type="scientific">Streptomyces gossypii</name>
    <dbReference type="NCBI Taxonomy" id="2883101"/>
    <lineage>
        <taxon>Bacteria</taxon>
        <taxon>Bacillati</taxon>
        <taxon>Actinomycetota</taxon>
        <taxon>Actinomycetes</taxon>
        <taxon>Kitasatosporales</taxon>
        <taxon>Streptomycetaceae</taxon>
        <taxon>Streptomyces</taxon>
    </lineage>
</organism>
<feature type="domain" description="CBM6" evidence="3">
    <location>
        <begin position="196"/>
        <end position="330"/>
    </location>
</feature>
<dbReference type="RefSeq" id="WP_260220100.1">
    <property type="nucleotide sequence ID" value="NZ_JAJAGO010000011.1"/>
</dbReference>
<accession>A0ABT2JY00</accession>
<reference evidence="4 5" key="1">
    <citation type="submission" date="2021-10" db="EMBL/GenBank/DDBJ databases">
        <title>Streptomyces gossypii sp. nov., isolated from soil collected from cotton field.</title>
        <authorList>
            <person name="Ge X."/>
            <person name="Chen X."/>
            <person name="Liu W."/>
        </authorList>
    </citation>
    <scope>NUCLEOTIDE SEQUENCE [LARGE SCALE GENOMIC DNA]</scope>
    <source>
        <strain evidence="4 5">N2-109</strain>
    </source>
</reference>
<dbReference type="Gene3D" id="2.60.120.260">
    <property type="entry name" value="Galactose-binding domain-like"/>
    <property type="match status" value="1"/>
</dbReference>
<keyword evidence="2" id="KW-1133">Transmembrane helix</keyword>
<dbReference type="SUPFAM" id="SSF49785">
    <property type="entry name" value="Galactose-binding domain-like"/>
    <property type="match status" value="1"/>
</dbReference>
<evidence type="ECO:0000259" key="3">
    <source>
        <dbReference type="PROSITE" id="PS51175"/>
    </source>
</evidence>
<evidence type="ECO:0000313" key="4">
    <source>
        <dbReference type="EMBL" id="MCT2592777.1"/>
    </source>
</evidence>
<feature type="transmembrane region" description="Helical" evidence="2">
    <location>
        <begin position="125"/>
        <end position="146"/>
    </location>
</feature>
<feature type="compositionally biased region" description="Low complexity" evidence="1">
    <location>
        <begin position="154"/>
        <end position="169"/>
    </location>
</feature>
<dbReference type="Proteomes" id="UP001156389">
    <property type="component" value="Unassembled WGS sequence"/>
</dbReference>
<dbReference type="PROSITE" id="PS51175">
    <property type="entry name" value="CBM6"/>
    <property type="match status" value="1"/>
</dbReference>
<comment type="caution">
    <text evidence="4">The sequence shown here is derived from an EMBL/GenBank/DDBJ whole genome shotgun (WGS) entry which is preliminary data.</text>
</comment>
<keyword evidence="2" id="KW-0812">Transmembrane</keyword>
<protein>
    <recommendedName>
        <fullName evidence="3">CBM6 domain-containing protein</fullName>
    </recommendedName>
</protein>
<feature type="region of interest" description="Disordered" evidence="1">
    <location>
        <begin position="1"/>
        <end position="117"/>
    </location>
</feature>
<keyword evidence="2" id="KW-0472">Membrane</keyword>
<keyword evidence="5" id="KW-1185">Reference proteome</keyword>
<feature type="region of interest" description="Disordered" evidence="1">
    <location>
        <begin position="154"/>
        <end position="201"/>
    </location>
</feature>
<evidence type="ECO:0000256" key="1">
    <source>
        <dbReference type="SAM" id="MobiDB-lite"/>
    </source>
</evidence>
<dbReference type="EMBL" id="JAJAGO010000011">
    <property type="protein sequence ID" value="MCT2592777.1"/>
    <property type="molecule type" value="Genomic_DNA"/>
</dbReference>